<dbReference type="GO" id="GO:0043138">
    <property type="term" value="F:3'-5' DNA helicase activity"/>
    <property type="evidence" value="ECO:0007669"/>
    <property type="project" value="UniProtKB-EC"/>
</dbReference>
<keyword evidence="4 11" id="KW-0347">Helicase</keyword>
<evidence type="ECO:0000259" key="12">
    <source>
        <dbReference type="PROSITE" id="PS51198"/>
    </source>
</evidence>
<keyword evidence="2 11" id="KW-0547">Nucleotide-binding</keyword>
<dbReference type="PANTHER" id="PTHR11070">
    <property type="entry name" value="UVRD / RECB / PCRA DNA HELICASE FAMILY MEMBER"/>
    <property type="match status" value="1"/>
</dbReference>
<evidence type="ECO:0000256" key="11">
    <source>
        <dbReference type="PROSITE-ProRule" id="PRU00560"/>
    </source>
</evidence>
<comment type="catalytic activity">
    <reaction evidence="10">
        <text>ATP + H2O = ADP + phosphate + H(+)</text>
        <dbReference type="Rhea" id="RHEA:13065"/>
        <dbReference type="ChEBI" id="CHEBI:15377"/>
        <dbReference type="ChEBI" id="CHEBI:15378"/>
        <dbReference type="ChEBI" id="CHEBI:30616"/>
        <dbReference type="ChEBI" id="CHEBI:43474"/>
        <dbReference type="ChEBI" id="CHEBI:456216"/>
        <dbReference type="EC" id="5.6.2.4"/>
    </reaction>
</comment>
<evidence type="ECO:0000256" key="5">
    <source>
        <dbReference type="ARBA" id="ARBA00022840"/>
    </source>
</evidence>
<evidence type="ECO:0000313" key="15">
    <source>
        <dbReference type="Proteomes" id="UP000824025"/>
    </source>
</evidence>
<keyword evidence="7" id="KW-0413">Isomerase</keyword>
<dbReference type="PROSITE" id="PS51217">
    <property type="entry name" value="UVRD_HELICASE_CTER"/>
    <property type="match status" value="1"/>
</dbReference>
<dbReference type="Gene3D" id="1.10.10.160">
    <property type="match status" value="1"/>
</dbReference>
<dbReference type="InterPro" id="IPR014017">
    <property type="entry name" value="DNA_helicase_UvrD-like_C"/>
</dbReference>
<dbReference type="Gene3D" id="3.40.50.300">
    <property type="entry name" value="P-loop containing nucleotide triphosphate hydrolases"/>
    <property type="match status" value="2"/>
</dbReference>
<dbReference type="InterPro" id="IPR013986">
    <property type="entry name" value="DExx_box_DNA_helicase_dom_sf"/>
</dbReference>
<sequence>MEELLAGLNERQREAVTATEGYVRVAAGAGSGKTRVLTARYAFIAKALGVSPDHILSVTFTNKAAQEMKRRIRAVLPEAEGGWILTFHSACHKILREEIGKLAYPSNFMVIDEEDQKELLQKIFRENGLTLKDFSFRDILDALEYYKSEDDYVPFLTDPLRRAAAPRLPEAEKPKSLHAVILQYLLAQRKNYYLDFNDLIQFTLFLFDTQPKVLEKWQKHFEYIQIDEFQDVSGEQYKLARLLSGLHGNLFIVGDPDQTIYSWRGADVGFFLNFPSLFKGARTVVLDKNYRSVPPVLDACNSLIAHNADRLEKKLVAVKTGGSAPVHFHARSRREECEWIAQNILGLRQRGIPLGDIAVLYRGNYMSRPVEEALLRKKVPYRVYGGVAFYRRKEIKDALAYLRVLVFGDDLSFLRAISVPARGIGKTRLALLRQYADEKGCSLFSALRALAAGRQLRGTGGAEFVSLIDRAGDFAKEHDVADVLDFLLQKSGMESFLALCGDRDRLDNLSELKSAVREYVESAGEETDIEGYLNGISLLTAADEEEQGDCVKLMTVHTAKGLEFPYVFVCCLNEGLFPSRKIRGREEMEEERRVAYVALTRAENGLFLSDAEGFDAQLKGGLQTSRFVFDIERELLDIQGDVKDADDQRARCGKAAAPAGKAPRFSVGDGVRHPYFGAGKVLSAEGGAYLVRFENGKERSVSASSDVLIPLYAKKTDP</sequence>
<accession>A0A9D2II14</accession>
<keyword evidence="5 11" id="KW-0067">ATP-binding</keyword>
<keyword evidence="6" id="KW-0238">DNA-binding</keyword>
<name>A0A9D2II14_9FIRM</name>
<feature type="binding site" evidence="11">
    <location>
        <begin position="27"/>
        <end position="34"/>
    </location>
    <ligand>
        <name>ATP</name>
        <dbReference type="ChEBI" id="CHEBI:30616"/>
    </ligand>
</feature>
<evidence type="ECO:0000256" key="3">
    <source>
        <dbReference type="ARBA" id="ARBA00022801"/>
    </source>
</evidence>
<dbReference type="InterPro" id="IPR027417">
    <property type="entry name" value="P-loop_NTPase"/>
</dbReference>
<organism evidence="14 15">
    <name type="scientific">Candidatus Borkfalkia avicola</name>
    <dbReference type="NCBI Taxonomy" id="2838503"/>
    <lineage>
        <taxon>Bacteria</taxon>
        <taxon>Bacillati</taxon>
        <taxon>Bacillota</taxon>
        <taxon>Clostridia</taxon>
        <taxon>Christensenellales</taxon>
        <taxon>Christensenellaceae</taxon>
        <taxon>Candidatus Borkfalkia</taxon>
    </lineage>
</organism>
<evidence type="ECO:0000256" key="2">
    <source>
        <dbReference type="ARBA" id="ARBA00022741"/>
    </source>
</evidence>
<evidence type="ECO:0000259" key="13">
    <source>
        <dbReference type="PROSITE" id="PS51217"/>
    </source>
</evidence>
<comment type="catalytic activity">
    <reaction evidence="8">
        <text>Couples ATP hydrolysis with the unwinding of duplex DNA by translocating in the 3'-5' direction.</text>
        <dbReference type="EC" id="5.6.2.4"/>
    </reaction>
</comment>
<proteinExistence type="inferred from homology"/>
<evidence type="ECO:0000256" key="10">
    <source>
        <dbReference type="ARBA" id="ARBA00048988"/>
    </source>
</evidence>
<keyword evidence="3 11" id="KW-0378">Hydrolase</keyword>
<dbReference type="GO" id="GO:0003677">
    <property type="term" value="F:DNA binding"/>
    <property type="evidence" value="ECO:0007669"/>
    <property type="project" value="UniProtKB-KW"/>
</dbReference>
<reference evidence="14" key="2">
    <citation type="submission" date="2021-04" db="EMBL/GenBank/DDBJ databases">
        <authorList>
            <person name="Gilroy R."/>
        </authorList>
    </citation>
    <scope>NUCLEOTIDE SEQUENCE</scope>
    <source>
        <strain evidence="14">CHK192-19661</strain>
    </source>
</reference>
<dbReference type="EC" id="5.6.2.4" evidence="9"/>
<dbReference type="CDD" id="cd17932">
    <property type="entry name" value="DEXQc_UvrD"/>
    <property type="match status" value="1"/>
</dbReference>
<evidence type="ECO:0000256" key="6">
    <source>
        <dbReference type="ARBA" id="ARBA00023125"/>
    </source>
</evidence>
<feature type="domain" description="UvrD-like helicase ATP-binding" evidence="12">
    <location>
        <begin position="6"/>
        <end position="293"/>
    </location>
</feature>
<dbReference type="Gene3D" id="1.10.486.10">
    <property type="entry name" value="PCRA, domain 4"/>
    <property type="match status" value="1"/>
</dbReference>
<protein>
    <recommendedName>
        <fullName evidence="9">DNA 3'-5' helicase</fullName>
        <ecNumber evidence="9">5.6.2.4</ecNumber>
    </recommendedName>
</protein>
<dbReference type="PROSITE" id="PS51198">
    <property type="entry name" value="UVRD_HELICASE_ATP_BIND"/>
    <property type="match status" value="1"/>
</dbReference>
<dbReference type="GO" id="GO:0033202">
    <property type="term" value="C:DNA helicase complex"/>
    <property type="evidence" value="ECO:0007669"/>
    <property type="project" value="TreeGrafter"/>
</dbReference>
<evidence type="ECO:0000256" key="7">
    <source>
        <dbReference type="ARBA" id="ARBA00023235"/>
    </source>
</evidence>
<dbReference type="Proteomes" id="UP000824025">
    <property type="component" value="Unassembled WGS sequence"/>
</dbReference>
<feature type="domain" description="UvrD-like helicase C-terminal" evidence="13">
    <location>
        <begin position="294"/>
        <end position="561"/>
    </location>
</feature>
<dbReference type="SUPFAM" id="SSF52540">
    <property type="entry name" value="P-loop containing nucleoside triphosphate hydrolases"/>
    <property type="match status" value="1"/>
</dbReference>
<dbReference type="Pfam" id="PF13361">
    <property type="entry name" value="UvrD_C"/>
    <property type="match status" value="2"/>
</dbReference>
<dbReference type="InterPro" id="IPR014016">
    <property type="entry name" value="UvrD-like_ATP-bd"/>
</dbReference>
<dbReference type="GO" id="GO:0005524">
    <property type="term" value="F:ATP binding"/>
    <property type="evidence" value="ECO:0007669"/>
    <property type="project" value="UniProtKB-UniRule"/>
</dbReference>
<gene>
    <name evidence="14" type="ORF">H9726_04870</name>
</gene>
<evidence type="ECO:0000256" key="4">
    <source>
        <dbReference type="ARBA" id="ARBA00022806"/>
    </source>
</evidence>
<evidence type="ECO:0000313" key="14">
    <source>
        <dbReference type="EMBL" id="HIZ09805.1"/>
    </source>
</evidence>
<dbReference type="AlphaFoldDB" id="A0A9D2II14"/>
<dbReference type="GO" id="GO:0005829">
    <property type="term" value="C:cytosol"/>
    <property type="evidence" value="ECO:0007669"/>
    <property type="project" value="TreeGrafter"/>
</dbReference>
<dbReference type="InterPro" id="IPR000212">
    <property type="entry name" value="DNA_helicase_UvrD/REP"/>
</dbReference>
<reference evidence="14" key="1">
    <citation type="journal article" date="2021" name="PeerJ">
        <title>Extensive microbial diversity within the chicken gut microbiome revealed by metagenomics and culture.</title>
        <authorList>
            <person name="Gilroy R."/>
            <person name="Ravi A."/>
            <person name="Getino M."/>
            <person name="Pursley I."/>
            <person name="Horton D.L."/>
            <person name="Alikhan N.F."/>
            <person name="Baker D."/>
            <person name="Gharbi K."/>
            <person name="Hall N."/>
            <person name="Watson M."/>
            <person name="Adriaenssens E.M."/>
            <person name="Foster-Nyarko E."/>
            <person name="Jarju S."/>
            <person name="Secka A."/>
            <person name="Antonio M."/>
            <person name="Oren A."/>
            <person name="Chaudhuri R.R."/>
            <person name="La Ragione R."/>
            <person name="Hildebrand F."/>
            <person name="Pallen M.J."/>
        </authorList>
    </citation>
    <scope>NUCLEOTIDE SEQUENCE</scope>
    <source>
        <strain evidence="14">CHK192-19661</strain>
    </source>
</reference>
<evidence type="ECO:0000256" key="8">
    <source>
        <dbReference type="ARBA" id="ARBA00034617"/>
    </source>
</evidence>
<evidence type="ECO:0000256" key="9">
    <source>
        <dbReference type="ARBA" id="ARBA00034808"/>
    </source>
</evidence>
<dbReference type="Pfam" id="PF00580">
    <property type="entry name" value="UvrD-helicase"/>
    <property type="match status" value="1"/>
</dbReference>
<evidence type="ECO:0000256" key="1">
    <source>
        <dbReference type="ARBA" id="ARBA00009922"/>
    </source>
</evidence>
<dbReference type="GO" id="GO:0016787">
    <property type="term" value="F:hydrolase activity"/>
    <property type="evidence" value="ECO:0007669"/>
    <property type="project" value="UniProtKB-UniRule"/>
</dbReference>
<comment type="caution">
    <text evidence="14">The sequence shown here is derived from an EMBL/GenBank/DDBJ whole genome shotgun (WGS) entry which is preliminary data.</text>
</comment>
<comment type="similarity">
    <text evidence="1">Belongs to the helicase family. UvrD subfamily.</text>
</comment>
<dbReference type="GO" id="GO:0000725">
    <property type="term" value="P:recombinational repair"/>
    <property type="evidence" value="ECO:0007669"/>
    <property type="project" value="TreeGrafter"/>
</dbReference>
<dbReference type="EMBL" id="DXCF01000027">
    <property type="protein sequence ID" value="HIZ09805.1"/>
    <property type="molecule type" value="Genomic_DNA"/>
</dbReference>
<dbReference type="PANTHER" id="PTHR11070:SF2">
    <property type="entry name" value="ATP-DEPENDENT DNA HELICASE SRS2"/>
    <property type="match status" value="1"/>
</dbReference>